<keyword evidence="1 2" id="KW-0539">Nucleus</keyword>
<dbReference type="PANTHER" id="PTHR14140">
    <property type="entry name" value="E3 UBIQUITIN-PROTEIN LIGASE UHRF-RELATED"/>
    <property type="match status" value="1"/>
</dbReference>
<dbReference type="PROSITE" id="PS51015">
    <property type="entry name" value="YDG"/>
    <property type="match status" value="1"/>
</dbReference>
<evidence type="ECO:0000259" key="4">
    <source>
        <dbReference type="PROSITE" id="PS51015"/>
    </source>
</evidence>
<dbReference type="Proteomes" id="UP000815677">
    <property type="component" value="Unassembled WGS sequence"/>
</dbReference>
<feature type="region of interest" description="Disordered" evidence="3">
    <location>
        <begin position="33"/>
        <end position="89"/>
    </location>
</feature>
<protein>
    <recommendedName>
        <fullName evidence="4">YDG domain-containing protein</fullName>
    </recommendedName>
</protein>
<dbReference type="Gene3D" id="2.30.280.10">
    <property type="entry name" value="SRA-YDG"/>
    <property type="match status" value="1"/>
</dbReference>
<dbReference type="Pfam" id="PF02182">
    <property type="entry name" value="SAD_SRA"/>
    <property type="match status" value="1"/>
</dbReference>
<evidence type="ECO:0000313" key="5">
    <source>
        <dbReference type="EMBL" id="GAT49956.1"/>
    </source>
</evidence>
<dbReference type="InterPro" id="IPR015947">
    <property type="entry name" value="PUA-like_sf"/>
</dbReference>
<evidence type="ECO:0000256" key="2">
    <source>
        <dbReference type="PROSITE-ProRule" id="PRU00358"/>
    </source>
</evidence>
<keyword evidence="6" id="KW-1185">Reference proteome</keyword>
<sequence length="283" mass="31058">MCSLRPDPQVHNDIRGIPIGTLFADRADVYKSGILPSKHPPGRANTVQKGSTATRRPASLAPKSTAAPSPSSSTARTRTTKTRATGLSSQAKASMFSAYDIRSQLIASAGRGKASLRQREREGGIELKPKNKNSQLSDQNPNSRGNRALRESLRTHHPIRVIRGPEGNPAYCPVQGYRYDGLYEVVDYKFAPGIEGYKMCFFTLQRCTSFTQAPLPLHITGDKAGSLFWSLDRDSAGETLNTPIPVRSLSQRKDSVYVSSEDRYRAIAGKKRIPDTKIPKRGS</sequence>
<feature type="domain" description="YDG" evidence="4">
    <location>
        <begin position="42"/>
        <end position="206"/>
    </location>
</feature>
<dbReference type="EMBL" id="DF846055">
    <property type="protein sequence ID" value="GAT49956.1"/>
    <property type="molecule type" value="Genomic_DNA"/>
</dbReference>
<dbReference type="SUPFAM" id="SSF88697">
    <property type="entry name" value="PUA domain-like"/>
    <property type="match status" value="1"/>
</dbReference>
<feature type="compositionally biased region" description="Polar residues" evidence="3">
    <location>
        <begin position="132"/>
        <end position="145"/>
    </location>
</feature>
<dbReference type="SMART" id="SM00466">
    <property type="entry name" value="SRA"/>
    <property type="match status" value="1"/>
</dbReference>
<comment type="subcellular location">
    <subcellularLocation>
        <location evidence="2">Nucleus</location>
    </subcellularLocation>
</comment>
<evidence type="ECO:0000256" key="1">
    <source>
        <dbReference type="ARBA" id="ARBA00023242"/>
    </source>
</evidence>
<feature type="region of interest" description="Disordered" evidence="3">
    <location>
        <begin position="110"/>
        <end position="153"/>
    </location>
</feature>
<dbReference type="InterPro" id="IPR036987">
    <property type="entry name" value="SRA-YDG_sf"/>
</dbReference>
<reference evidence="5" key="1">
    <citation type="submission" date="2014-09" db="EMBL/GenBank/DDBJ databases">
        <title>Genome sequence of the luminous mushroom Mycena chlorophos for searching fungal bioluminescence genes.</title>
        <authorList>
            <person name="Tanaka Y."/>
            <person name="Kasuga D."/>
            <person name="Oba Y."/>
            <person name="Hase S."/>
            <person name="Sato K."/>
            <person name="Oba Y."/>
            <person name="Sakakibara Y."/>
        </authorList>
    </citation>
    <scope>NUCLEOTIDE SEQUENCE</scope>
</reference>
<proteinExistence type="predicted"/>
<feature type="compositionally biased region" description="Low complexity" evidence="3">
    <location>
        <begin position="57"/>
        <end position="85"/>
    </location>
</feature>
<dbReference type="InterPro" id="IPR045134">
    <property type="entry name" value="UHRF1/2-like"/>
</dbReference>
<dbReference type="InterPro" id="IPR003105">
    <property type="entry name" value="SRA_YDG"/>
</dbReference>
<dbReference type="PANTHER" id="PTHR14140:SF27">
    <property type="entry name" value="OS04G0289800 PROTEIN"/>
    <property type="match status" value="1"/>
</dbReference>
<organism evidence="5 6">
    <name type="scientific">Mycena chlorophos</name>
    <name type="common">Agaric fungus</name>
    <name type="synonym">Agaricus chlorophos</name>
    <dbReference type="NCBI Taxonomy" id="658473"/>
    <lineage>
        <taxon>Eukaryota</taxon>
        <taxon>Fungi</taxon>
        <taxon>Dikarya</taxon>
        <taxon>Basidiomycota</taxon>
        <taxon>Agaricomycotina</taxon>
        <taxon>Agaricomycetes</taxon>
        <taxon>Agaricomycetidae</taxon>
        <taxon>Agaricales</taxon>
        <taxon>Marasmiineae</taxon>
        <taxon>Mycenaceae</taxon>
        <taxon>Mycena</taxon>
    </lineage>
</organism>
<feature type="compositionally biased region" description="Basic and acidic residues" evidence="3">
    <location>
        <begin position="117"/>
        <end position="129"/>
    </location>
</feature>
<gene>
    <name evidence="5" type="ORF">MCHLO_07239</name>
</gene>
<evidence type="ECO:0000256" key="3">
    <source>
        <dbReference type="SAM" id="MobiDB-lite"/>
    </source>
</evidence>
<evidence type="ECO:0000313" key="6">
    <source>
        <dbReference type="Proteomes" id="UP000815677"/>
    </source>
</evidence>
<name>A0ABQ0LFP4_MYCCL</name>
<accession>A0ABQ0LFP4</accession>
<feature type="compositionally biased region" description="Polar residues" evidence="3">
    <location>
        <begin position="45"/>
        <end position="54"/>
    </location>
</feature>